<evidence type="ECO:0000256" key="1">
    <source>
        <dbReference type="SAM" id="MobiDB-lite"/>
    </source>
</evidence>
<feature type="compositionally biased region" description="Polar residues" evidence="1">
    <location>
        <begin position="32"/>
        <end position="45"/>
    </location>
</feature>
<evidence type="ECO:0000313" key="3">
    <source>
        <dbReference type="Proteomes" id="UP000242857"/>
    </source>
</evidence>
<feature type="region of interest" description="Disordered" evidence="1">
    <location>
        <begin position="28"/>
        <end position="100"/>
    </location>
</feature>
<evidence type="ECO:0000313" key="2">
    <source>
        <dbReference type="EMBL" id="SHF16293.1"/>
    </source>
</evidence>
<dbReference type="AlphaFoldDB" id="A0A1M4ZE07"/>
<organism evidence="2 3">
    <name type="scientific">Thermomonas hydrothermalis</name>
    <dbReference type="NCBI Taxonomy" id="213588"/>
    <lineage>
        <taxon>Bacteria</taxon>
        <taxon>Pseudomonadati</taxon>
        <taxon>Pseudomonadota</taxon>
        <taxon>Gammaproteobacteria</taxon>
        <taxon>Lysobacterales</taxon>
        <taxon>Lysobacteraceae</taxon>
        <taxon>Thermomonas</taxon>
    </lineage>
</organism>
<dbReference type="EMBL" id="FQUK01000035">
    <property type="protein sequence ID" value="SHF16293.1"/>
    <property type="molecule type" value="Genomic_DNA"/>
</dbReference>
<name>A0A1M4ZE07_9GAMM</name>
<protein>
    <submittedName>
        <fullName evidence="2">Uncharacterized protein</fullName>
    </submittedName>
</protein>
<dbReference type="Proteomes" id="UP000242857">
    <property type="component" value="Unassembled WGS sequence"/>
</dbReference>
<proteinExistence type="predicted"/>
<sequence length="100" mass="10352">MLAMLAVAADNDKKSTRGYVVGHGGVARMAETPQSGTDSGQSTPTDGARLTIKTKSSPPVHGGAPIGVNEPGVNLRGIEKKDIRRGMVIPPPREGLNNPP</sequence>
<feature type="compositionally biased region" description="Pro residues" evidence="1">
    <location>
        <begin position="89"/>
        <end position="100"/>
    </location>
</feature>
<gene>
    <name evidence="2" type="ORF">SAMN02745204_01926</name>
</gene>
<keyword evidence="3" id="KW-1185">Reference proteome</keyword>
<reference evidence="3" key="1">
    <citation type="submission" date="2016-11" db="EMBL/GenBank/DDBJ databases">
        <authorList>
            <person name="Varghese N."/>
            <person name="Submissions S."/>
        </authorList>
    </citation>
    <scope>NUCLEOTIDE SEQUENCE [LARGE SCALE GENOMIC DNA]</scope>
    <source>
        <strain evidence="3">DSM 14834</strain>
    </source>
</reference>
<accession>A0A1M4ZE07</accession>